<protein>
    <submittedName>
        <fullName evidence="1">Uncharacterized protein</fullName>
    </submittedName>
</protein>
<comment type="caution">
    <text evidence="1">The sequence shown here is derived from an EMBL/GenBank/DDBJ whole genome shotgun (WGS) entry which is preliminary data.</text>
</comment>
<sequence>MAISDKYGFMLKNYGPEYVDEYIIEFIYKVLDNIEKDMAPILDMLKRGSKPYDVVNYIESKWLNGIRSPESLLSVLRSSNTLEFFECLVKAVDELRECMRWCILEVLFTSSWLRRFSDVCPWCVRIVSPLEPYMLIPSEYGGKLAFRVHKKCFEELKTKACEYMKQGLRGRELFRKLYIKYMPSSIVYETILQANICLN</sequence>
<evidence type="ECO:0000313" key="1">
    <source>
        <dbReference type="EMBL" id="HHQ50000.1"/>
    </source>
</evidence>
<name>A0A7J3Z5H3_9CREN</name>
<dbReference type="AlphaFoldDB" id="A0A7J3Z5H3"/>
<gene>
    <name evidence="1" type="ORF">ENM66_01420</name>
</gene>
<dbReference type="EMBL" id="DRYQ01000017">
    <property type="protein sequence ID" value="HHQ50000.1"/>
    <property type="molecule type" value="Genomic_DNA"/>
</dbReference>
<proteinExistence type="predicted"/>
<reference evidence="1" key="1">
    <citation type="journal article" date="2020" name="mSystems">
        <title>Genome- and Community-Level Interaction Insights into Carbon Utilization and Element Cycling Functions of Hydrothermarchaeota in Hydrothermal Sediment.</title>
        <authorList>
            <person name="Zhou Z."/>
            <person name="Liu Y."/>
            <person name="Xu W."/>
            <person name="Pan J."/>
            <person name="Luo Z.H."/>
            <person name="Li M."/>
        </authorList>
    </citation>
    <scope>NUCLEOTIDE SEQUENCE [LARGE SCALE GENOMIC DNA]</scope>
    <source>
        <strain evidence="1">SpSt-1105</strain>
    </source>
</reference>
<organism evidence="1">
    <name type="scientific">Ignisphaera aggregans</name>
    <dbReference type="NCBI Taxonomy" id="334771"/>
    <lineage>
        <taxon>Archaea</taxon>
        <taxon>Thermoproteota</taxon>
        <taxon>Thermoprotei</taxon>
        <taxon>Desulfurococcales</taxon>
        <taxon>Desulfurococcaceae</taxon>
        <taxon>Ignisphaera</taxon>
    </lineage>
</organism>
<accession>A0A7J3Z5H3</accession>